<proteinExistence type="predicted"/>
<gene>
    <name evidence="2" type="ORF">PHPALM_11342</name>
</gene>
<reference evidence="2 3" key="1">
    <citation type="journal article" date="2017" name="Genome Biol. Evol.">
        <title>Phytophthora megakarya and P. palmivora, closely related causal agents of cacao black pod rot, underwent increases in genome sizes and gene numbers by different mechanisms.</title>
        <authorList>
            <person name="Ali S.S."/>
            <person name="Shao J."/>
            <person name="Lary D.J."/>
            <person name="Kronmiller B."/>
            <person name="Shen D."/>
            <person name="Strem M.D."/>
            <person name="Amoako-Attah I."/>
            <person name="Akrofi A.Y."/>
            <person name="Begoude B.A."/>
            <person name="Ten Hoopen G.M."/>
            <person name="Coulibaly K."/>
            <person name="Kebe B.I."/>
            <person name="Melnick R.L."/>
            <person name="Guiltinan M.J."/>
            <person name="Tyler B.M."/>
            <person name="Meinhardt L.W."/>
            <person name="Bailey B.A."/>
        </authorList>
    </citation>
    <scope>NUCLEOTIDE SEQUENCE [LARGE SCALE GENOMIC DNA]</scope>
    <source>
        <strain evidence="3">sbr112.9</strain>
    </source>
</reference>
<feature type="coiled-coil region" evidence="1">
    <location>
        <begin position="137"/>
        <end position="234"/>
    </location>
</feature>
<dbReference type="OrthoDB" id="75796at2759"/>
<evidence type="ECO:0000313" key="2">
    <source>
        <dbReference type="EMBL" id="POM72015.1"/>
    </source>
</evidence>
<protein>
    <submittedName>
        <fullName evidence="2">Uncharacterized protein</fullName>
    </submittedName>
</protein>
<sequence length="248" mass="29406">MEKDLRDAYAALKLLRADLVKTRRDKRALEASLTQLQTLETPRQTHERQQMQHEDTSAQLLRLTTIYERRLAEMETQLLHNNCQKKETPEVEDNQCEEETEELEKLTLINKLHSLTTTVEQQTQTMVAQQAAFALQKGELETMLEDTQHKLQTEERRVADAIQDQQVAKEKYEFLETQVELLKEEKRQLEKEKANVEMKLAAHAQTSSILKQQLEEKEEEKRKWEKEQEERDLTLQLQYEEKMEELSL</sequence>
<dbReference type="AlphaFoldDB" id="A0A2P4Y2H1"/>
<keyword evidence="3" id="KW-1185">Reference proteome</keyword>
<evidence type="ECO:0000256" key="1">
    <source>
        <dbReference type="SAM" id="Coils"/>
    </source>
</evidence>
<organism evidence="2 3">
    <name type="scientific">Phytophthora palmivora</name>
    <dbReference type="NCBI Taxonomy" id="4796"/>
    <lineage>
        <taxon>Eukaryota</taxon>
        <taxon>Sar</taxon>
        <taxon>Stramenopiles</taxon>
        <taxon>Oomycota</taxon>
        <taxon>Peronosporomycetes</taxon>
        <taxon>Peronosporales</taxon>
        <taxon>Peronosporaceae</taxon>
        <taxon>Phytophthora</taxon>
    </lineage>
</organism>
<evidence type="ECO:0000313" key="3">
    <source>
        <dbReference type="Proteomes" id="UP000237271"/>
    </source>
</evidence>
<accession>A0A2P4Y2H1</accession>
<dbReference type="Proteomes" id="UP000237271">
    <property type="component" value="Unassembled WGS sequence"/>
</dbReference>
<name>A0A2P4Y2H1_9STRA</name>
<keyword evidence="1" id="KW-0175">Coiled coil</keyword>
<dbReference type="EMBL" id="NCKW01006377">
    <property type="protein sequence ID" value="POM72015.1"/>
    <property type="molecule type" value="Genomic_DNA"/>
</dbReference>
<comment type="caution">
    <text evidence="2">The sequence shown here is derived from an EMBL/GenBank/DDBJ whole genome shotgun (WGS) entry which is preliminary data.</text>
</comment>